<evidence type="ECO:0000256" key="6">
    <source>
        <dbReference type="ARBA" id="ARBA00023136"/>
    </source>
</evidence>
<keyword evidence="4 8" id="KW-0812">Transmembrane</keyword>
<feature type="transmembrane region" description="Helical" evidence="8">
    <location>
        <begin position="395"/>
        <end position="414"/>
    </location>
</feature>
<keyword evidence="9" id="KW-0732">Signal</keyword>
<dbReference type="Proteomes" id="UP000049983">
    <property type="component" value="Unassembled WGS sequence"/>
</dbReference>
<organism evidence="13 14">
    <name type="scientific">Roseibium album</name>
    <dbReference type="NCBI Taxonomy" id="311410"/>
    <lineage>
        <taxon>Bacteria</taxon>
        <taxon>Pseudomonadati</taxon>
        <taxon>Pseudomonadota</taxon>
        <taxon>Alphaproteobacteria</taxon>
        <taxon>Hyphomicrobiales</taxon>
        <taxon>Stappiaceae</taxon>
        <taxon>Roseibium</taxon>
    </lineage>
</organism>
<evidence type="ECO:0000256" key="9">
    <source>
        <dbReference type="SAM" id="SignalP"/>
    </source>
</evidence>
<dbReference type="Gene3D" id="3.30.70.100">
    <property type="match status" value="1"/>
</dbReference>
<dbReference type="Pfam" id="PF00924">
    <property type="entry name" value="MS_channel_2nd"/>
    <property type="match status" value="1"/>
</dbReference>
<dbReference type="RefSeq" id="WP_055111046.1">
    <property type="nucleotide sequence ID" value="NZ_CXWA01000006.1"/>
</dbReference>
<dbReference type="PANTHER" id="PTHR30460">
    <property type="entry name" value="MODERATE CONDUCTANCE MECHANOSENSITIVE CHANNEL YBIO"/>
    <property type="match status" value="1"/>
</dbReference>
<feature type="transmembrane region" description="Helical" evidence="8">
    <location>
        <begin position="278"/>
        <end position="302"/>
    </location>
</feature>
<sequence length="726" mass="79946">MNRFLIALACLFAVQMISPVSAQMPLPGSGSTEVEDTVAEPSPNDIKELARLLADPTIVNWLEQRADALNGEGTPENQSFRDIAAQGLEAVQARVRQVGVALTLLPQAPSIISSTWQQELSPREQLNLVVLLIIFVFVGAGLEWLYWRYAGFVRRRIELHQSTTYLEKIRSALTRLALVSGGAFCFSLGTIGTFVIFEWPQNSYDFVLELLISLVIMRAIAAIALFALAPRVEALRLVPLSRQDARLLYLGVMVTSAVMLFGGSLAETIVLLGQNEAAGLAIDISAAAATTVLVILLLWLLYARSERQRRFILMPVLGSFVVLMLFILWLIGAYSLAGTLAVIALLVPIERILRRTIEHAFKANRPDPVSDEPDGDSDVEEEADHGIYLPVAIRLGRFVVVVTAVVSIGLFWGVQPWNLSAVNSTPAQIVRILVDVMVAFLIGDLIWTATKTAIDRRMAAMPKLQPGVAPGPEARMATLLPLIKKVVLVTILVMVALIGLSSMGINITPLLAGAGVVGLAIGFGAQALVRDIVSGVFFLIDDAFRVGEYIEMGDLRGTVESMSIRSLQVRHHRGAVHTIPFGELKSLTNYSRDWVMMKLEFRVPFDTDLKLAKKIVKRIDAELQDNPEYGKNFLQPLKFQGVRRMEEFNMVVGVKFMTKPGEQWTIRRDAYQRIRDEFEKAGINFAQRNVKVEVIGAEDMSEETKEQAASAAMDAIEQQVDGPTGS</sequence>
<feature type="transmembrane region" description="Helical" evidence="8">
    <location>
        <begin position="126"/>
        <end position="147"/>
    </location>
</feature>
<evidence type="ECO:0000259" key="10">
    <source>
        <dbReference type="Pfam" id="PF00924"/>
    </source>
</evidence>
<evidence type="ECO:0000256" key="4">
    <source>
        <dbReference type="ARBA" id="ARBA00022692"/>
    </source>
</evidence>
<dbReference type="SUPFAM" id="SSF82689">
    <property type="entry name" value="Mechanosensitive channel protein MscS (YggB), C-terminal domain"/>
    <property type="match status" value="1"/>
</dbReference>
<evidence type="ECO:0000256" key="5">
    <source>
        <dbReference type="ARBA" id="ARBA00022989"/>
    </source>
</evidence>
<keyword evidence="14" id="KW-1185">Reference proteome</keyword>
<dbReference type="GO" id="GO:0005886">
    <property type="term" value="C:plasma membrane"/>
    <property type="evidence" value="ECO:0007669"/>
    <property type="project" value="UniProtKB-SubCell"/>
</dbReference>
<feature type="domain" description="Mechanosensitive ion channel transmembrane helices 2/3" evidence="12">
    <location>
        <begin position="485"/>
        <end position="526"/>
    </location>
</feature>
<evidence type="ECO:0000313" key="14">
    <source>
        <dbReference type="Proteomes" id="UP000049983"/>
    </source>
</evidence>
<dbReference type="InterPro" id="IPR023408">
    <property type="entry name" value="MscS_beta-dom_sf"/>
</dbReference>
<evidence type="ECO:0000259" key="12">
    <source>
        <dbReference type="Pfam" id="PF21088"/>
    </source>
</evidence>
<dbReference type="InterPro" id="IPR049278">
    <property type="entry name" value="MS_channel_C"/>
</dbReference>
<feature type="transmembrane region" description="Helical" evidence="8">
    <location>
        <begin position="429"/>
        <end position="449"/>
    </location>
</feature>
<dbReference type="Pfam" id="PF21088">
    <property type="entry name" value="MS_channel_1st"/>
    <property type="match status" value="1"/>
</dbReference>
<dbReference type="InterPro" id="IPR006685">
    <property type="entry name" value="MscS_channel_2nd"/>
</dbReference>
<comment type="subcellular location">
    <subcellularLocation>
        <location evidence="1">Cell membrane</location>
        <topology evidence="1">Multi-pass membrane protein</topology>
    </subcellularLocation>
</comment>
<dbReference type="GO" id="GO:0008381">
    <property type="term" value="F:mechanosensitive monoatomic ion channel activity"/>
    <property type="evidence" value="ECO:0007669"/>
    <property type="project" value="InterPro"/>
</dbReference>
<feature type="transmembrane region" description="Helical" evidence="8">
    <location>
        <begin position="336"/>
        <end position="353"/>
    </location>
</feature>
<dbReference type="STRING" id="311410.LA5095_00113"/>
<dbReference type="AlphaFoldDB" id="A0A0M7AFS5"/>
<reference evidence="14" key="1">
    <citation type="submission" date="2015-07" db="EMBL/GenBank/DDBJ databases">
        <authorList>
            <person name="Rodrigo-Torres Lidia"/>
            <person name="Arahal R.David."/>
        </authorList>
    </citation>
    <scope>NUCLEOTIDE SEQUENCE [LARGE SCALE GENOMIC DNA]</scope>
    <source>
        <strain evidence="14">CECT 5096</strain>
    </source>
</reference>
<protein>
    <submittedName>
        <fullName evidence="13">Putative MscS family protein YkuT</fullName>
    </submittedName>
</protein>
<feature type="transmembrane region" description="Helical" evidence="8">
    <location>
        <begin position="486"/>
        <end position="505"/>
    </location>
</feature>
<dbReference type="GeneID" id="97670604"/>
<evidence type="ECO:0000313" key="13">
    <source>
        <dbReference type="EMBL" id="CTQ72484.1"/>
    </source>
</evidence>
<feature type="transmembrane region" description="Helical" evidence="8">
    <location>
        <begin position="248"/>
        <end position="272"/>
    </location>
</feature>
<evidence type="ECO:0000256" key="7">
    <source>
        <dbReference type="SAM" id="MobiDB-lite"/>
    </source>
</evidence>
<evidence type="ECO:0000256" key="8">
    <source>
        <dbReference type="SAM" id="Phobius"/>
    </source>
</evidence>
<evidence type="ECO:0000259" key="11">
    <source>
        <dbReference type="Pfam" id="PF21082"/>
    </source>
</evidence>
<accession>A0A0M7AFS5</accession>
<dbReference type="Gene3D" id="2.30.30.60">
    <property type="match status" value="1"/>
</dbReference>
<evidence type="ECO:0000256" key="2">
    <source>
        <dbReference type="ARBA" id="ARBA00008017"/>
    </source>
</evidence>
<feature type="transmembrane region" description="Helical" evidence="8">
    <location>
        <begin position="311"/>
        <end position="330"/>
    </location>
</feature>
<dbReference type="SUPFAM" id="SSF82861">
    <property type="entry name" value="Mechanosensitive channel protein MscS (YggB), transmembrane region"/>
    <property type="match status" value="1"/>
</dbReference>
<dbReference type="OrthoDB" id="9814206at2"/>
<keyword evidence="3" id="KW-1003">Cell membrane</keyword>
<evidence type="ECO:0000256" key="3">
    <source>
        <dbReference type="ARBA" id="ARBA00022475"/>
    </source>
</evidence>
<feature type="transmembrane region" description="Helical" evidence="8">
    <location>
        <begin position="176"/>
        <end position="200"/>
    </location>
</feature>
<evidence type="ECO:0000256" key="1">
    <source>
        <dbReference type="ARBA" id="ARBA00004651"/>
    </source>
</evidence>
<dbReference type="PANTHER" id="PTHR30460:SF0">
    <property type="entry name" value="MODERATE CONDUCTANCE MECHANOSENSITIVE CHANNEL YBIO"/>
    <property type="match status" value="1"/>
</dbReference>
<dbReference type="Gene3D" id="1.10.287.1260">
    <property type="match status" value="1"/>
</dbReference>
<dbReference type="InterPro" id="IPR011014">
    <property type="entry name" value="MscS_channel_TM-2"/>
</dbReference>
<dbReference type="InterPro" id="IPR049142">
    <property type="entry name" value="MS_channel_1st"/>
</dbReference>
<keyword evidence="5 8" id="KW-1133">Transmembrane helix</keyword>
<keyword evidence="6 8" id="KW-0472">Membrane</keyword>
<feature type="domain" description="Mechanosensitive ion channel MscS" evidence="10">
    <location>
        <begin position="528"/>
        <end position="592"/>
    </location>
</feature>
<dbReference type="EMBL" id="CXWC01000011">
    <property type="protein sequence ID" value="CTQ72484.1"/>
    <property type="molecule type" value="Genomic_DNA"/>
</dbReference>
<feature type="region of interest" description="Disordered" evidence="7">
    <location>
        <begin position="702"/>
        <end position="726"/>
    </location>
</feature>
<dbReference type="InterPro" id="IPR011066">
    <property type="entry name" value="MscS_channel_C_sf"/>
</dbReference>
<feature type="domain" description="Mechanosensitive ion channel MscS C-terminal" evidence="11">
    <location>
        <begin position="598"/>
        <end position="685"/>
    </location>
</feature>
<feature type="signal peptide" evidence="9">
    <location>
        <begin position="1"/>
        <end position="22"/>
    </location>
</feature>
<feature type="chain" id="PRO_5009788015" evidence="9">
    <location>
        <begin position="23"/>
        <end position="726"/>
    </location>
</feature>
<feature type="transmembrane region" description="Helical" evidence="8">
    <location>
        <begin position="511"/>
        <end position="529"/>
    </location>
</feature>
<dbReference type="InterPro" id="IPR010920">
    <property type="entry name" value="LSM_dom_sf"/>
</dbReference>
<dbReference type="InterPro" id="IPR045276">
    <property type="entry name" value="YbiO_bact"/>
</dbReference>
<name>A0A0M7AFS5_9HYPH</name>
<dbReference type="Pfam" id="PF21082">
    <property type="entry name" value="MS_channel_3rd"/>
    <property type="match status" value="1"/>
</dbReference>
<dbReference type="SUPFAM" id="SSF50182">
    <property type="entry name" value="Sm-like ribonucleoproteins"/>
    <property type="match status" value="1"/>
</dbReference>
<gene>
    <name evidence="13" type="primary">ykuT_2</name>
    <name evidence="13" type="ORF">LA5096_03254</name>
</gene>
<feature type="transmembrane region" description="Helical" evidence="8">
    <location>
        <begin position="206"/>
        <end position="228"/>
    </location>
</feature>
<proteinExistence type="inferred from homology"/>
<comment type="similarity">
    <text evidence="2">Belongs to the MscS (TC 1.A.23) family.</text>
</comment>